<dbReference type="RefSeq" id="XP_025349203.1">
    <property type="nucleotide sequence ID" value="XM_025494195.1"/>
</dbReference>
<name>A0A316UCB3_9BASI</name>
<feature type="compositionally biased region" description="Basic and acidic residues" evidence="1">
    <location>
        <begin position="192"/>
        <end position="205"/>
    </location>
</feature>
<protein>
    <submittedName>
        <fullName evidence="2">Uncharacterized protein</fullName>
    </submittedName>
</protein>
<dbReference type="GeneID" id="37015929"/>
<reference evidence="2 3" key="1">
    <citation type="journal article" date="2018" name="Mol. Biol. Evol.">
        <title>Broad Genomic Sampling Reveals a Smut Pathogenic Ancestry of the Fungal Clade Ustilaginomycotina.</title>
        <authorList>
            <person name="Kijpornyongpan T."/>
            <person name="Mondo S.J."/>
            <person name="Barry K."/>
            <person name="Sandor L."/>
            <person name="Lee J."/>
            <person name="Lipzen A."/>
            <person name="Pangilinan J."/>
            <person name="LaButti K."/>
            <person name="Hainaut M."/>
            <person name="Henrissat B."/>
            <person name="Grigoriev I.V."/>
            <person name="Spatafora J.W."/>
            <person name="Aime M.C."/>
        </authorList>
    </citation>
    <scope>NUCLEOTIDE SEQUENCE [LARGE SCALE GENOMIC DNA]</scope>
    <source>
        <strain evidence="2 3">MCA 4718</strain>
    </source>
</reference>
<dbReference type="Proteomes" id="UP000245942">
    <property type="component" value="Unassembled WGS sequence"/>
</dbReference>
<gene>
    <name evidence="2" type="ORF">BCV69DRAFT_298237</name>
</gene>
<feature type="region of interest" description="Disordered" evidence="1">
    <location>
        <begin position="59"/>
        <end position="80"/>
    </location>
</feature>
<feature type="compositionally biased region" description="Low complexity" evidence="1">
    <location>
        <begin position="59"/>
        <end position="68"/>
    </location>
</feature>
<proteinExistence type="predicted"/>
<feature type="region of interest" description="Disordered" evidence="1">
    <location>
        <begin position="169"/>
        <end position="205"/>
    </location>
</feature>
<evidence type="ECO:0000313" key="3">
    <source>
        <dbReference type="Proteomes" id="UP000245942"/>
    </source>
</evidence>
<sequence length="205" mass="22572">MLAPKGSGAGGRAAYLLFLTHHLLSSTKQSQLRTWAKDLSLVGLAKRGYPGVILLLASSPSSSSATSSNRKDSPENIGDESAARLEEVARRIKRMQWASQDLRPVQPLQARTFTRLQRVLGERQGSVSETGSDTSAVPKGVSVRRMIPLLFLDTMKEISTLFQEADQLAHPAAEGGGKMDQSAKASQEDSQELWRDIWRREMKPR</sequence>
<evidence type="ECO:0000313" key="2">
    <source>
        <dbReference type="EMBL" id="PWN22043.1"/>
    </source>
</evidence>
<keyword evidence="3" id="KW-1185">Reference proteome</keyword>
<organism evidence="2 3">
    <name type="scientific">Pseudomicrostroma glucosiphilum</name>
    <dbReference type="NCBI Taxonomy" id="1684307"/>
    <lineage>
        <taxon>Eukaryota</taxon>
        <taxon>Fungi</taxon>
        <taxon>Dikarya</taxon>
        <taxon>Basidiomycota</taxon>
        <taxon>Ustilaginomycotina</taxon>
        <taxon>Exobasidiomycetes</taxon>
        <taxon>Microstromatales</taxon>
        <taxon>Microstromatales incertae sedis</taxon>
        <taxon>Pseudomicrostroma</taxon>
    </lineage>
</organism>
<evidence type="ECO:0000256" key="1">
    <source>
        <dbReference type="SAM" id="MobiDB-lite"/>
    </source>
</evidence>
<accession>A0A316UCB3</accession>
<dbReference type="AlphaFoldDB" id="A0A316UCB3"/>
<dbReference type="OrthoDB" id="432412at2759"/>
<dbReference type="STRING" id="1684307.A0A316UCB3"/>
<dbReference type="EMBL" id="KZ819324">
    <property type="protein sequence ID" value="PWN22043.1"/>
    <property type="molecule type" value="Genomic_DNA"/>
</dbReference>